<dbReference type="DNASU" id="4416828"/>
<dbReference type="SUPFAM" id="SSF55811">
    <property type="entry name" value="Nudix"/>
    <property type="match status" value="1"/>
</dbReference>
<sequence>MAEGNYISRIRAKIGHDPLIMINTFAVLWNEKHDAIFLEQRADIPDGWGFPGGFVEYGESPMDAIVREVKEETNLDVKVKNMFEMISSVNPHNFWGDAQQNLSLGFEIELLDGKLQVDQSETLAAEFVPINPEPKMFVPAAQANMHRILTWEDRPKPWLIDSNIKSHS</sequence>
<dbReference type="EMBL" id="MLOK01000026">
    <property type="protein sequence ID" value="OIM21741.1"/>
    <property type="molecule type" value="Genomic_DNA"/>
</dbReference>
<comment type="similarity">
    <text evidence="3">Belongs to the Nudix hydrolase family.</text>
</comment>
<dbReference type="InterPro" id="IPR000086">
    <property type="entry name" value="NUDIX_hydrolase_dom"/>
</dbReference>
<organism evidence="7 9">
    <name type="scientific">Oenococcus oeni</name>
    <name type="common">Leuconostoc oenos</name>
    <dbReference type="NCBI Taxonomy" id="1247"/>
    <lineage>
        <taxon>Bacteria</taxon>
        <taxon>Bacillati</taxon>
        <taxon>Bacillota</taxon>
        <taxon>Bacilli</taxon>
        <taxon>Lactobacillales</taxon>
        <taxon>Lactobacillaceae</taxon>
        <taxon>Oenococcus</taxon>
    </lineage>
</organism>
<comment type="cofactor">
    <cofactor evidence="1">
        <name>Mg(2+)</name>
        <dbReference type="ChEBI" id="CHEBI:18420"/>
    </cofactor>
</comment>
<dbReference type="Proteomes" id="UP000181728">
    <property type="component" value="Unassembled WGS sequence"/>
</dbReference>
<dbReference type="EC" id="3.6.1.13" evidence="7"/>
<reference evidence="5" key="3">
    <citation type="submission" date="2019-10" db="EMBL/GenBank/DDBJ databases">
        <title>Malate fermentation in French cider.</title>
        <authorList>
            <person name="Cousin F.J."/>
            <person name="Medina Fernandez S."/>
            <person name="Misery B."/>
            <person name="Laplace J.-M."/>
            <person name="Cretenet M."/>
        </authorList>
    </citation>
    <scope>NUCLEOTIDE SEQUENCE</scope>
    <source>
        <strain evidence="5">UCMA15129</strain>
    </source>
</reference>
<proteinExistence type="inferred from homology"/>
<dbReference type="Proteomes" id="UP000294726">
    <property type="component" value="Chromosome"/>
</dbReference>
<dbReference type="AlphaFoldDB" id="A0A483B9I3"/>
<dbReference type="OMA" id="EYGDSPM"/>
<dbReference type="GeneID" id="75065344"/>
<evidence type="ECO:0000313" key="7">
    <source>
        <dbReference type="EMBL" id="VDB97494.1"/>
    </source>
</evidence>
<dbReference type="Pfam" id="PF00293">
    <property type="entry name" value="NUDIX"/>
    <property type="match status" value="1"/>
</dbReference>
<name>A0A483B9I3_OENOE</name>
<evidence type="ECO:0000313" key="9">
    <source>
        <dbReference type="Proteomes" id="UP000294726"/>
    </source>
</evidence>
<dbReference type="EMBL" id="WERV01000005">
    <property type="protein sequence ID" value="MDV7715465.1"/>
    <property type="molecule type" value="Genomic_DNA"/>
</dbReference>
<dbReference type="PRINTS" id="PR00502">
    <property type="entry name" value="NUDIXFAMILY"/>
</dbReference>
<reference evidence="6 8" key="1">
    <citation type="journal article" date="2016" name="BMC Genomics">
        <title>Consensus pan-genome assembly of the specialised wine bacterium Oenococcus oeni.</title>
        <authorList>
            <person name="Sternes P.R."/>
            <person name="Borneman A.R."/>
        </authorList>
    </citation>
    <scope>NUCLEOTIDE SEQUENCE [LARGE SCALE GENOMIC DNA]</scope>
    <source>
        <strain evidence="6 8">AWRIB661</strain>
    </source>
</reference>
<dbReference type="InterPro" id="IPR020476">
    <property type="entry name" value="Nudix_hydrolase"/>
</dbReference>
<dbReference type="PANTHER" id="PTHR43046:SF2">
    <property type="entry name" value="8-OXO-DGTP DIPHOSPHATASE-RELATED"/>
    <property type="match status" value="1"/>
</dbReference>
<dbReference type="Proteomes" id="UP001281024">
    <property type="component" value="Unassembled WGS sequence"/>
</dbReference>
<reference evidence="7 9" key="2">
    <citation type="submission" date="2018-08" db="EMBL/GenBank/DDBJ databases">
        <authorList>
            <person name="Lorentzen P. G. S. M."/>
        </authorList>
    </citation>
    <scope>NUCLEOTIDE SEQUENCE [LARGE SCALE GENOMIC DNA]</scope>
    <source>
        <strain evidence="7 9">CRBO_1381</strain>
    </source>
</reference>
<dbReference type="PANTHER" id="PTHR43046">
    <property type="entry name" value="GDP-MANNOSE MANNOSYL HYDROLASE"/>
    <property type="match status" value="1"/>
</dbReference>
<feature type="domain" description="Nudix hydrolase" evidence="4">
    <location>
        <begin position="19"/>
        <end position="150"/>
    </location>
</feature>
<keyword evidence="2 3" id="KW-0378">Hydrolase</keyword>
<accession>A0A483B9I3</accession>
<dbReference type="GO" id="GO:0047631">
    <property type="term" value="F:ADP-ribose diphosphatase activity"/>
    <property type="evidence" value="ECO:0007669"/>
    <property type="project" value="UniProtKB-EC"/>
</dbReference>
<dbReference type="PROSITE" id="PS00893">
    <property type="entry name" value="NUDIX_BOX"/>
    <property type="match status" value="1"/>
</dbReference>
<evidence type="ECO:0000256" key="1">
    <source>
        <dbReference type="ARBA" id="ARBA00001946"/>
    </source>
</evidence>
<evidence type="ECO:0000259" key="4">
    <source>
        <dbReference type="PROSITE" id="PS51462"/>
    </source>
</evidence>
<protein>
    <submittedName>
        <fullName evidence="7">ADP-ribose pyrophosphatase</fullName>
        <ecNumber evidence="7">3.6.1.13</ecNumber>
    </submittedName>
    <submittedName>
        <fullName evidence="5">NUDIX domain-containing protein</fullName>
    </submittedName>
</protein>
<evidence type="ECO:0000313" key="6">
    <source>
        <dbReference type="EMBL" id="OIM21741.1"/>
    </source>
</evidence>
<dbReference type="PROSITE" id="PS51462">
    <property type="entry name" value="NUDIX"/>
    <property type="match status" value="1"/>
</dbReference>
<dbReference type="InterPro" id="IPR020084">
    <property type="entry name" value="NUDIX_hydrolase_CS"/>
</dbReference>
<evidence type="ECO:0000256" key="2">
    <source>
        <dbReference type="ARBA" id="ARBA00022801"/>
    </source>
</evidence>
<evidence type="ECO:0000313" key="5">
    <source>
        <dbReference type="EMBL" id="MDV7715465.1"/>
    </source>
</evidence>
<evidence type="ECO:0000313" key="8">
    <source>
        <dbReference type="Proteomes" id="UP000181728"/>
    </source>
</evidence>
<dbReference type="InterPro" id="IPR015797">
    <property type="entry name" value="NUDIX_hydrolase-like_dom_sf"/>
</dbReference>
<dbReference type="Gene3D" id="3.90.79.10">
    <property type="entry name" value="Nucleoside Triphosphate Pyrophosphohydrolase"/>
    <property type="match status" value="1"/>
</dbReference>
<dbReference type="EMBL" id="LR031358">
    <property type="protein sequence ID" value="VDB97494.1"/>
    <property type="molecule type" value="Genomic_DNA"/>
</dbReference>
<evidence type="ECO:0000256" key="3">
    <source>
        <dbReference type="RuleBase" id="RU003476"/>
    </source>
</evidence>
<gene>
    <name evidence="6" type="ORF">ATX59_02480</name>
    <name evidence="5" type="ORF">GA838_06885</name>
    <name evidence="7" type="ORF">OENI_0478</name>
</gene>
<dbReference type="RefSeq" id="WP_002817059.1">
    <property type="nucleotide sequence ID" value="NZ_CP027431.1"/>
</dbReference>